<dbReference type="EMBL" id="UYRV01122612">
    <property type="protein sequence ID" value="VDN33345.1"/>
    <property type="molecule type" value="Genomic_DNA"/>
</dbReference>
<name>A0A3P7MUG1_CYLGO</name>
<protein>
    <submittedName>
        <fullName evidence="2">Uncharacterized protein</fullName>
    </submittedName>
</protein>
<evidence type="ECO:0000313" key="3">
    <source>
        <dbReference type="Proteomes" id="UP000271889"/>
    </source>
</evidence>
<dbReference type="Proteomes" id="UP000271889">
    <property type="component" value="Unassembled WGS sequence"/>
</dbReference>
<evidence type="ECO:0000256" key="1">
    <source>
        <dbReference type="SAM" id="MobiDB-lite"/>
    </source>
</evidence>
<organism evidence="2 3">
    <name type="scientific">Cylicostephanus goldi</name>
    <name type="common">Nematode worm</name>
    <dbReference type="NCBI Taxonomy" id="71465"/>
    <lineage>
        <taxon>Eukaryota</taxon>
        <taxon>Metazoa</taxon>
        <taxon>Ecdysozoa</taxon>
        <taxon>Nematoda</taxon>
        <taxon>Chromadorea</taxon>
        <taxon>Rhabditida</taxon>
        <taxon>Rhabditina</taxon>
        <taxon>Rhabditomorpha</taxon>
        <taxon>Strongyloidea</taxon>
        <taxon>Strongylidae</taxon>
        <taxon>Cylicostephanus</taxon>
    </lineage>
</organism>
<keyword evidence="3" id="KW-1185">Reference proteome</keyword>
<proteinExistence type="predicted"/>
<dbReference type="AlphaFoldDB" id="A0A3P7MUG1"/>
<feature type="region of interest" description="Disordered" evidence="1">
    <location>
        <begin position="34"/>
        <end position="117"/>
    </location>
</feature>
<feature type="compositionally biased region" description="Pro residues" evidence="1">
    <location>
        <begin position="46"/>
        <end position="84"/>
    </location>
</feature>
<evidence type="ECO:0000313" key="2">
    <source>
        <dbReference type="EMBL" id="VDN33345.1"/>
    </source>
</evidence>
<dbReference type="PRINTS" id="PR01217">
    <property type="entry name" value="PRICHEXTENSN"/>
</dbReference>
<gene>
    <name evidence="2" type="ORF">CGOC_LOCUS12367</name>
</gene>
<accession>A0A3P7MUG1</accession>
<sequence length="231" mass="24968">MFCFLAPKIPLAPLEPPPRPPALSVQPSEALIVCPEPVAPPTHRTAPPPPRPPPPRVPPPPPPVGWQIPPPVPPLPPILMPSPPLNDARSRTSSSSVSTPSPPVPPRPAHKAHMQTNEVDGLYDTMASNKAEQLYSPTRRVDVIENPIYMSMFSLKKRSLAKVVEKPETNGVAQDAPTAQEMPAVQETPATREIPATHDKELPPTPVENRSPSPSSPIELDYAVLDKGNNR</sequence>
<feature type="region of interest" description="Disordered" evidence="1">
    <location>
        <begin position="9"/>
        <end position="28"/>
    </location>
</feature>
<feature type="region of interest" description="Disordered" evidence="1">
    <location>
        <begin position="167"/>
        <end position="231"/>
    </location>
</feature>
<reference evidence="2 3" key="1">
    <citation type="submission" date="2018-11" db="EMBL/GenBank/DDBJ databases">
        <authorList>
            <consortium name="Pathogen Informatics"/>
        </authorList>
    </citation>
    <scope>NUCLEOTIDE SEQUENCE [LARGE SCALE GENOMIC DNA]</scope>
</reference>